<evidence type="ECO:0000313" key="3">
    <source>
        <dbReference type="Proteomes" id="UP000626109"/>
    </source>
</evidence>
<feature type="compositionally biased region" description="Pro residues" evidence="1">
    <location>
        <begin position="85"/>
        <end position="106"/>
    </location>
</feature>
<sequence>DSPHLQSGAFEAQDHHVQEPVQEAQEISLTVPDGATPGTKLQCTAPDGQELRLTVPEGVPPGSVMILSQDPVTKAWKCMAEPADAPAPAPAPAAPVPRPQAPPPQPQAQRVSPQPQPQPITSYAGPQVGSYMSHGPVAAYPGQGPVLHHTMHNVMSQPLPVNLSYVPPPMAGHTSVSTLPGQVDPARFNPPRQDPGMYFPPMHPGMQRPSHLHPVLDQRPSYTPPPVQTMEQQPSYVPMPQAFPQQPMMSLGFPQTSHGMQMGGHRASMPVLDPSLMGTSGKVMMTQTPSYVPPPMPMPQQNNPSWVPPVAAGAPQAHPVERGPSITTLPNGLQQPMMQPVLGQPPMGFMGH</sequence>
<dbReference type="AlphaFoldDB" id="A0A813K7P6"/>
<name>A0A813K7P6_POLGL</name>
<feature type="region of interest" description="Disordered" evidence="1">
    <location>
        <begin position="331"/>
        <end position="352"/>
    </location>
</feature>
<feature type="region of interest" description="Disordered" evidence="1">
    <location>
        <begin position="82"/>
        <end position="128"/>
    </location>
</feature>
<organism evidence="2 3">
    <name type="scientific">Polarella glacialis</name>
    <name type="common">Dinoflagellate</name>
    <dbReference type="NCBI Taxonomy" id="89957"/>
    <lineage>
        <taxon>Eukaryota</taxon>
        <taxon>Sar</taxon>
        <taxon>Alveolata</taxon>
        <taxon>Dinophyceae</taxon>
        <taxon>Suessiales</taxon>
        <taxon>Suessiaceae</taxon>
        <taxon>Polarella</taxon>
    </lineage>
</organism>
<feature type="non-terminal residue" evidence="2">
    <location>
        <position position="352"/>
    </location>
</feature>
<dbReference type="Proteomes" id="UP000626109">
    <property type="component" value="Unassembled WGS sequence"/>
</dbReference>
<protein>
    <submittedName>
        <fullName evidence="2">Uncharacterized protein</fullName>
    </submittedName>
</protein>
<evidence type="ECO:0000313" key="2">
    <source>
        <dbReference type="EMBL" id="CAE8693175.1"/>
    </source>
</evidence>
<evidence type="ECO:0000256" key="1">
    <source>
        <dbReference type="SAM" id="MobiDB-lite"/>
    </source>
</evidence>
<gene>
    <name evidence="2" type="ORF">PGLA2088_LOCUS28266</name>
</gene>
<dbReference type="EMBL" id="CAJNNW010027804">
    <property type="protein sequence ID" value="CAE8693175.1"/>
    <property type="molecule type" value="Genomic_DNA"/>
</dbReference>
<reference evidence="2" key="1">
    <citation type="submission" date="2021-02" db="EMBL/GenBank/DDBJ databases">
        <authorList>
            <person name="Dougan E. K."/>
            <person name="Rhodes N."/>
            <person name="Thang M."/>
            <person name="Chan C."/>
        </authorList>
    </citation>
    <scope>NUCLEOTIDE SEQUENCE</scope>
</reference>
<feature type="region of interest" description="Disordered" evidence="1">
    <location>
        <begin position="1"/>
        <end position="63"/>
    </location>
</feature>
<feature type="non-terminal residue" evidence="2">
    <location>
        <position position="1"/>
    </location>
</feature>
<comment type="caution">
    <text evidence="2">The sequence shown here is derived from an EMBL/GenBank/DDBJ whole genome shotgun (WGS) entry which is preliminary data.</text>
</comment>
<proteinExistence type="predicted"/>
<accession>A0A813K7P6</accession>